<evidence type="ECO:0000256" key="1">
    <source>
        <dbReference type="SAM" id="MobiDB-lite"/>
    </source>
</evidence>
<reference evidence="2" key="1">
    <citation type="submission" date="2020-02" db="EMBL/GenBank/DDBJ databases">
        <authorList>
            <person name="Meier V. D."/>
        </authorList>
    </citation>
    <scope>NUCLEOTIDE SEQUENCE</scope>
    <source>
        <strain evidence="2">AVDCRST_MAG26</strain>
    </source>
</reference>
<feature type="compositionally biased region" description="Basic and acidic residues" evidence="1">
    <location>
        <begin position="153"/>
        <end position="169"/>
    </location>
</feature>
<protein>
    <submittedName>
        <fullName evidence="2">Uncharacterized protein</fullName>
    </submittedName>
</protein>
<organism evidence="2">
    <name type="scientific">uncultured Chloroflexia bacterium</name>
    <dbReference type="NCBI Taxonomy" id="1672391"/>
    <lineage>
        <taxon>Bacteria</taxon>
        <taxon>Bacillati</taxon>
        <taxon>Chloroflexota</taxon>
        <taxon>Chloroflexia</taxon>
        <taxon>environmental samples</taxon>
    </lineage>
</organism>
<dbReference type="EMBL" id="CADCTK010000242">
    <property type="protein sequence ID" value="CAA9232883.1"/>
    <property type="molecule type" value="Genomic_DNA"/>
</dbReference>
<dbReference type="AntiFam" id="ANF00226">
    <property type="entry name" value="Shadow ORF (opposite pknB)"/>
</dbReference>
<sequence>MLAAELAEPARAAPVVKQPRNLAGIAQRLGAGVRLFDRLAQQVRAQYLLDFTFQHTHRLVVRRRIDRPESGLLGHSCGLAVQHNSRARQCSVQRLTCRRRRGIALFGIDRQQRLKNPVYVRRQIDAACRERDHRPELVVRMLGLLLPRERAREHEVEDHTQPEQVGERGHGRRRLGMLRREEAGRSHDHMRRRMALLRQARDAEIRQECSAARPCFKQDVARRHVAVDDMLAVREVQRRADLPEDVDRVLQTQPLVLFHQLAHGPARHELHDRVHEAAGLAVIIHRDDVGVAQAAGQIRLAAEARDALLILAQQHLDRDRALVQKAMATTPDLRRRAPAKLMLKNVVADAPWSIDHACFLFPIIPSTVGGGREPGLGV</sequence>
<feature type="region of interest" description="Disordered" evidence="1">
    <location>
        <begin position="153"/>
        <end position="172"/>
    </location>
</feature>
<name>A0A6J4HSQ3_9CHLR</name>
<evidence type="ECO:0000313" key="2">
    <source>
        <dbReference type="EMBL" id="CAA9232883.1"/>
    </source>
</evidence>
<dbReference type="AlphaFoldDB" id="A0A6J4HSQ3"/>
<gene>
    <name evidence="2" type="ORF">AVDCRST_MAG26-1050</name>
</gene>
<accession>A0A6J4HSQ3</accession>
<proteinExistence type="predicted"/>